<evidence type="ECO:0000313" key="2">
    <source>
        <dbReference type="EMBL" id="PNY00931.1"/>
    </source>
</evidence>
<dbReference type="AlphaFoldDB" id="A0A2K3ND08"/>
<dbReference type="PANTHER" id="PTHR35317:SF34">
    <property type="match status" value="1"/>
</dbReference>
<accession>A0A2K3ND08</accession>
<evidence type="ECO:0000313" key="3">
    <source>
        <dbReference type="Proteomes" id="UP000236291"/>
    </source>
</evidence>
<organism evidence="2 3">
    <name type="scientific">Trifolium pratense</name>
    <name type="common">Red clover</name>
    <dbReference type="NCBI Taxonomy" id="57577"/>
    <lineage>
        <taxon>Eukaryota</taxon>
        <taxon>Viridiplantae</taxon>
        <taxon>Streptophyta</taxon>
        <taxon>Embryophyta</taxon>
        <taxon>Tracheophyta</taxon>
        <taxon>Spermatophyta</taxon>
        <taxon>Magnoliopsida</taxon>
        <taxon>eudicotyledons</taxon>
        <taxon>Gunneridae</taxon>
        <taxon>Pentapetalae</taxon>
        <taxon>rosids</taxon>
        <taxon>fabids</taxon>
        <taxon>Fabales</taxon>
        <taxon>Fabaceae</taxon>
        <taxon>Papilionoideae</taxon>
        <taxon>50 kb inversion clade</taxon>
        <taxon>NPAAA clade</taxon>
        <taxon>Hologalegina</taxon>
        <taxon>IRL clade</taxon>
        <taxon>Trifolieae</taxon>
        <taxon>Trifolium</taxon>
    </lineage>
</organism>
<proteinExistence type="predicted"/>
<name>A0A2K3ND08_TRIPR</name>
<dbReference type="Proteomes" id="UP000236291">
    <property type="component" value="Unassembled WGS sequence"/>
</dbReference>
<dbReference type="PANTHER" id="PTHR35317">
    <property type="entry name" value="OS04G0629600 PROTEIN"/>
    <property type="match status" value="1"/>
</dbReference>
<reference evidence="2 3" key="2">
    <citation type="journal article" date="2017" name="Front. Plant Sci.">
        <title>Gene Classification and Mining of Molecular Markers Useful in Red Clover (Trifolium pratense) Breeding.</title>
        <authorList>
            <person name="Istvanek J."/>
            <person name="Dluhosova J."/>
            <person name="Dluhos P."/>
            <person name="Patkova L."/>
            <person name="Nedelnik J."/>
            <person name="Repkova J."/>
        </authorList>
    </citation>
    <scope>NUCLEOTIDE SEQUENCE [LARGE SCALE GENOMIC DNA]</scope>
    <source>
        <strain evidence="3">cv. Tatra</strain>
        <tissue evidence="2">Young leaves</tissue>
    </source>
</reference>
<dbReference type="STRING" id="57577.A0A2K3ND08"/>
<gene>
    <name evidence="2" type="ORF">L195_g024218</name>
</gene>
<dbReference type="Pfam" id="PF14223">
    <property type="entry name" value="Retrotran_gag_2"/>
    <property type="match status" value="1"/>
</dbReference>
<reference evidence="2 3" key="1">
    <citation type="journal article" date="2014" name="Am. J. Bot.">
        <title>Genome assembly and annotation for red clover (Trifolium pratense; Fabaceae).</title>
        <authorList>
            <person name="Istvanek J."/>
            <person name="Jaros M."/>
            <person name="Krenek A."/>
            <person name="Repkova J."/>
        </authorList>
    </citation>
    <scope>NUCLEOTIDE SEQUENCE [LARGE SCALE GENOMIC DNA]</scope>
    <source>
        <strain evidence="3">cv. Tatra</strain>
        <tissue evidence="2">Young leaves</tissue>
    </source>
</reference>
<evidence type="ECO:0000256" key="1">
    <source>
        <dbReference type="SAM" id="Coils"/>
    </source>
</evidence>
<keyword evidence="1" id="KW-0175">Coiled coil</keyword>
<feature type="coiled-coil region" evidence="1">
    <location>
        <begin position="105"/>
        <end position="132"/>
    </location>
</feature>
<dbReference type="EMBL" id="ASHM01019514">
    <property type="protein sequence ID" value="PNY00931.1"/>
    <property type="molecule type" value="Genomic_DNA"/>
</dbReference>
<comment type="caution">
    <text evidence="2">The sequence shown here is derived from an EMBL/GenBank/DDBJ whole genome shotgun (WGS) entry which is preliminary data.</text>
</comment>
<dbReference type="CDD" id="cd09272">
    <property type="entry name" value="RNase_HI_RT_Ty1"/>
    <property type="match status" value="1"/>
</dbReference>
<sequence length="295" mass="33772">MAESSNYMQPSIPRFDGFYDHWVMLMENLLRSKEFWDLIENGVTVAPANATHEQLKAAEDSRLKDLKAKNYLFQAIDRTILETILSKDTAKEIWDSMRQKYQGSSKVKRAQLQALRKEYETLNMKIGESIEDYFCRTLTIANKMKMHGEIMTQGDIDDRRSTSGYVFMIASSVCQGIWLSRILAQIDSRESRCITIYCDNSSSIKLSKNPVMHGRSKHIDVRFHFLRDLTKEGVVQLIHCSSFEQVADIMTKALSFESFSRNRDKLARVSLACKATELQALCARVCLGLACSFTD</sequence>
<protein>
    <submittedName>
        <fullName evidence="2">Retrovirus-related Pol polyprotein from transposon TNT 1-94</fullName>
    </submittedName>
</protein>